<dbReference type="InterPro" id="IPR007527">
    <property type="entry name" value="Znf_SWIM"/>
</dbReference>
<dbReference type="PROSITE" id="PS50966">
    <property type="entry name" value="ZF_SWIM"/>
    <property type="match status" value="1"/>
</dbReference>
<keyword evidence="2" id="KW-0863">Zinc-finger</keyword>
<evidence type="ECO:0000256" key="2">
    <source>
        <dbReference type="PROSITE-ProRule" id="PRU00325"/>
    </source>
</evidence>
<dbReference type="SMART" id="SM00490">
    <property type="entry name" value="HELICc"/>
    <property type="match status" value="1"/>
</dbReference>
<protein>
    <submittedName>
        <fullName evidence="6">Uncharacterized protein</fullName>
    </submittedName>
</protein>
<feature type="domain" description="Helicase ATP-binding" evidence="4">
    <location>
        <begin position="639"/>
        <end position="799"/>
    </location>
</feature>
<reference evidence="6 7" key="1">
    <citation type="submission" date="2016-10" db="EMBL/GenBank/DDBJ databases">
        <title>Complete Genome Sequence of Peptococcaceae strain DCMF.</title>
        <authorList>
            <person name="Edwards R.J."/>
            <person name="Holland S.I."/>
            <person name="Deshpande N.P."/>
            <person name="Wong Y.K."/>
            <person name="Ertan H."/>
            <person name="Manefield M."/>
            <person name="Russell T.L."/>
            <person name="Lee M.J."/>
        </authorList>
    </citation>
    <scope>NUCLEOTIDE SEQUENCE [LARGE SCALE GENOMIC DNA]</scope>
    <source>
        <strain evidence="6 7">DCMF</strain>
    </source>
</reference>
<evidence type="ECO:0000259" key="5">
    <source>
        <dbReference type="PROSITE" id="PS51194"/>
    </source>
</evidence>
<dbReference type="SMART" id="SM00487">
    <property type="entry name" value="DEXDc"/>
    <property type="match status" value="1"/>
</dbReference>
<dbReference type="GO" id="GO:0016787">
    <property type="term" value="F:hydrolase activity"/>
    <property type="evidence" value="ECO:0007669"/>
    <property type="project" value="UniProtKB-KW"/>
</dbReference>
<dbReference type="Pfam" id="PF08455">
    <property type="entry name" value="SNF2_assoc"/>
    <property type="match status" value="1"/>
</dbReference>
<keyword evidence="1" id="KW-0378">Hydrolase</keyword>
<keyword evidence="2" id="KW-0479">Metal-binding</keyword>
<dbReference type="PROSITE" id="PS51192">
    <property type="entry name" value="HELICASE_ATP_BIND_1"/>
    <property type="match status" value="1"/>
</dbReference>
<organism evidence="6 7">
    <name type="scientific">Formimonas warabiya</name>
    <dbReference type="NCBI Taxonomy" id="1761012"/>
    <lineage>
        <taxon>Bacteria</taxon>
        <taxon>Bacillati</taxon>
        <taxon>Bacillota</taxon>
        <taxon>Clostridia</taxon>
        <taxon>Eubacteriales</taxon>
        <taxon>Peptococcaceae</taxon>
        <taxon>Candidatus Formimonas</taxon>
    </lineage>
</organism>
<dbReference type="CDD" id="cd18793">
    <property type="entry name" value="SF2_C_SNF"/>
    <property type="match status" value="1"/>
</dbReference>
<evidence type="ECO:0000313" key="6">
    <source>
        <dbReference type="EMBL" id="ATW24519.1"/>
    </source>
</evidence>
<evidence type="ECO:0000313" key="7">
    <source>
        <dbReference type="Proteomes" id="UP000323521"/>
    </source>
</evidence>
<dbReference type="InterPro" id="IPR049730">
    <property type="entry name" value="SNF2/RAD54-like_C"/>
</dbReference>
<dbReference type="InterPro" id="IPR027417">
    <property type="entry name" value="P-loop_NTPase"/>
</dbReference>
<dbReference type="Gene3D" id="3.40.50.10810">
    <property type="entry name" value="Tandem AAA-ATPase domain"/>
    <property type="match status" value="1"/>
</dbReference>
<name>A0A3G1KPW9_FORW1</name>
<feature type="domain" description="Helicase C-terminal" evidence="5">
    <location>
        <begin position="921"/>
        <end position="1081"/>
    </location>
</feature>
<dbReference type="SUPFAM" id="SSF52540">
    <property type="entry name" value="P-loop containing nucleoside triphosphate hydrolases"/>
    <property type="match status" value="2"/>
</dbReference>
<evidence type="ECO:0000259" key="3">
    <source>
        <dbReference type="PROSITE" id="PS50966"/>
    </source>
</evidence>
<dbReference type="PANTHER" id="PTHR10799">
    <property type="entry name" value="SNF2/RAD54 HELICASE FAMILY"/>
    <property type="match status" value="1"/>
</dbReference>
<dbReference type="Pfam" id="PF00271">
    <property type="entry name" value="Helicase_C"/>
    <property type="match status" value="1"/>
</dbReference>
<dbReference type="OrthoDB" id="9814088at2"/>
<dbReference type="FunFam" id="3.40.50.300:FF:000533">
    <property type="entry name" value="Helicase, Snf2 family"/>
    <property type="match status" value="1"/>
</dbReference>
<dbReference type="Pfam" id="PF00176">
    <property type="entry name" value="SNF2-rel_dom"/>
    <property type="match status" value="1"/>
</dbReference>
<dbReference type="InterPro" id="IPR000330">
    <property type="entry name" value="SNF2_N"/>
</dbReference>
<dbReference type="PROSITE" id="PS51194">
    <property type="entry name" value="HELICASE_CTER"/>
    <property type="match status" value="1"/>
</dbReference>
<proteinExistence type="predicted"/>
<evidence type="ECO:0000256" key="1">
    <source>
        <dbReference type="ARBA" id="ARBA00022801"/>
    </source>
</evidence>
<dbReference type="InterPro" id="IPR013663">
    <property type="entry name" value="Helicase_SWF/SNF/SWI_bac"/>
</dbReference>
<dbReference type="Gene3D" id="3.40.50.300">
    <property type="entry name" value="P-loop containing nucleotide triphosphate hydrolases"/>
    <property type="match status" value="1"/>
</dbReference>
<gene>
    <name evidence="6" type="ORF">DCMF_06755</name>
</gene>
<evidence type="ECO:0000259" key="4">
    <source>
        <dbReference type="PROSITE" id="PS51192"/>
    </source>
</evidence>
<keyword evidence="2" id="KW-0862">Zinc</keyword>
<dbReference type="CDD" id="cd18012">
    <property type="entry name" value="DEXQc_arch_SWI2_SNF2"/>
    <property type="match status" value="1"/>
</dbReference>
<dbReference type="GO" id="GO:0008270">
    <property type="term" value="F:zinc ion binding"/>
    <property type="evidence" value="ECO:0007669"/>
    <property type="project" value="UniProtKB-KW"/>
</dbReference>
<keyword evidence="7" id="KW-1185">Reference proteome</keyword>
<sequence length="1088" mass="125197">MFKILVMRGLTMFYLSDKMIQSHCAEGIYEKGLSYYHQGRVTRLLYREKDGHFTATVQGTSAYTVQIGFDREGYLKQYACTCPAFHKYFGFCKHTVAVLLSIKNNKQLSQNVDTSRAKQLTREIFSYFDTGDPAYQRELVLEPTLIFHYRPGRGSKNYASLTLSVGEERTYVVKNIKSFLEAIGAGKTLEFSKNFTYDPHVHCFSPADREMLSLFQEVYQVYHLSLPDQYFRGVKGPFEGKELLLPEAILKRWFTLMQGRIFSLLLQDVLYRGVTVREEEIPVVFSLEETGQNLVLRWNARENMVPLTGGGDYFFYQGNVHHLSHEQHRILLPFLQGLQQTSGQALVFLKEDKERFVSELLPHVKKAGRLAIHPSLADKIVERPLQAEIYLDAEEDRITAEVKFVYGDRTINPFAPDRDQGPDPEHILLRDAEKEKAVLAFFENSRFRVAGPMIYLEEEEVIYDFVYRLLPELQRLADVFYSERFQHMSKKPAPHFKGKVTLNGELNLLELDFELEGINREELFALYGAIREKKKYYRLKDGSFLPLASEELTDMADFLDGLDLKQEDLASGRVQVPKYRAMYLDSFFQENRLRHFRKDKTFKELAQSIREPEDTDFLPPAHLDPVLRDYQKTGFKWLKSLAFYGFGGILADDMGLGKTVQAISFIHSERQTDPAPVLVVVPSSVLFNWQAEIRRFSPDLKTLVVSGTKEERAVQLDGVPAADVVITSYPLIRRDISRYRGMNFSACILDEAQYIKNPSSLTARSVKLLAARNFFALTGTPIENSLSELWSIFDFLMPGYLPPYAKFVQKYITPLKQGNGKEALGELSRKVRPFILRRLKQDVEQELPEKIELKMISELTREQKKVYLAYLERIKGEIAGEIAQNGFEKSRIKILAGMTRLRQICCHPSLFLENYQGESGKLTQLAETLADLRAGGHRCLLFSQFTSMLSIIRHMLDREKRPYFYLDGAVDAKERLELVDAFNRGERDLFLISLKAGGTGLNLTGADTVIHFDPWWNPAVEDQATDRAHRIGQVKNVHVLKFISLGTIEEKIYELQQRKKEMIRQVIAPGETFLSQLNEQEIKEILEI</sequence>
<dbReference type="InterPro" id="IPR038718">
    <property type="entry name" value="SNF2-like_sf"/>
</dbReference>
<dbReference type="KEGG" id="fwa:DCMF_06755"/>
<dbReference type="InterPro" id="IPR001650">
    <property type="entry name" value="Helicase_C-like"/>
</dbReference>
<dbReference type="GO" id="GO:0005524">
    <property type="term" value="F:ATP binding"/>
    <property type="evidence" value="ECO:0007669"/>
    <property type="project" value="InterPro"/>
</dbReference>
<feature type="domain" description="SWIM-type" evidence="3">
    <location>
        <begin position="63"/>
        <end position="103"/>
    </location>
</feature>
<dbReference type="Pfam" id="PF04434">
    <property type="entry name" value="SWIM"/>
    <property type="match status" value="1"/>
</dbReference>
<dbReference type="AlphaFoldDB" id="A0A3G1KPW9"/>
<dbReference type="EMBL" id="CP017634">
    <property type="protein sequence ID" value="ATW24519.1"/>
    <property type="molecule type" value="Genomic_DNA"/>
</dbReference>
<dbReference type="InterPro" id="IPR014001">
    <property type="entry name" value="Helicase_ATP-bd"/>
</dbReference>
<accession>A0A3G1KPW9</accession>
<dbReference type="Proteomes" id="UP000323521">
    <property type="component" value="Chromosome"/>
</dbReference>